<reference evidence="2" key="1">
    <citation type="thesis" date="2020" institute="ProQuest LLC" country="789 East Eisenhower Parkway, Ann Arbor, MI, USA">
        <title>Comparative Genomics and Chromosome Evolution.</title>
        <authorList>
            <person name="Mudd A.B."/>
        </authorList>
    </citation>
    <scope>NUCLEOTIDE SEQUENCE</scope>
    <source>
        <strain evidence="2">HN-11 Male</strain>
        <tissue evidence="2">Kidney and liver</tissue>
    </source>
</reference>
<evidence type="ECO:0000313" key="3">
    <source>
        <dbReference type="Proteomes" id="UP000770717"/>
    </source>
</evidence>
<proteinExistence type="predicted"/>
<accession>A0A8J6BAT8</accession>
<feature type="chain" id="PRO_5035225011" evidence="1">
    <location>
        <begin position="21"/>
        <end position="153"/>
    </location>
</feature>
<feature type="signal peptide" evidence="1">
    <location>
        <begin position="1"/>
        <end position="20"/>
    </location>
</feature>
<sequence length="153" mass="17489">MRWLACVLSGILILYTRVYAVTPGGLLRIVKRAEEDGQMTHSWGWKSHIEIRTQDNFTCAANSQCVFANCTIKGIRALYSPTVGFTGRSYYQTVEGRDMSLHAHSLVKIECFSEDQECMAELDHQYGYYRVMRSLECKRNIRGAGGINIQYYV</sequence>
<evidence type="ECO:0000256" key="1">
    <source>
        <dbReference type="SAM" id="SignalP"/>
    </source>
</evidence>
<comment type="caution">
    <text evidence="2">The sequence shown here is derived from an EMBL/GenBank/DDBJ whole genome shotgun (WGS) entry which is preliminary data.</text>
</comment>
<evidence type="ECO:0000313" key="2">
    <source>
        <dbReference type="EMBL" id="KAG9464451.1"/>
    </source>
</evidence>
<dbReference type="AlphaFoldDB" id="A0A8J6BAT8"/>
<organism evidence="2 3">
    <name type="scientific">Eleutherodactylus coqui</name>
    <name type="common">Puerto Rican coqui</name>
    <dbReference type="NCBI Taxonomy" id="57060"/>
    <lineage>
        <taxon>Eukaryota</taxon>
        <taxon>Metazoa</taxon>
        <taxon>Chordata</taxon>
        <taxon>Craniata</taxon>
        <taxon>Vertebrata</taxon>
        <taxon>Euteleostomi</taxon>
        <taxon>Amphibia</taxon>
        <taxon>Batrachia</taxon>
        <taxon>Anura</taxon>
        <taxon>Neobatrachia</taxon>
        <taxon>Hyloidea</taxon>
        <taxon>Eleutherodactylidae</taxon>
        <taxon>Eleutherodactylinae</taxon>
        <taxon>Eleutherodactylus</taxon>
        <taxon>Eleutherodactylus</taxon>
    </lineage>
</organism>
<keyword evidence="1" id="KW-0732">Signal</keyword>
<dbReference type="Proteomes" id="UP000770717">
    <property type="component" value="Unassembled WGS sequence"/>
</dbReference>
<dbReference type="EMBL" id="WNTK01004411">
    <property type="protein sequence ID" value="KAG9464451.1"/>
    <property type="molecule type" value="Genomic_DNA"/>
</dbReference>
<keyword evidence="3" id="KW-1185">Reference proteome</keyword>
<name>A0A8J6BAT8_ELECQ</name>
<protein>
    <submittedName>
        <fullName evidence="2">Uncharacterized protein</fullName>
    </submittedName>
</protein>
<gene>
    <name evidence="2" type="ORF">GDO78_019915</name>
</gene>